<keyword evidence="5" id="KW-1185">Reference proteome</keyword>
<feature type="binding site" evidence="2">
    <location>
        <position position="66"/>
    </location>
    <ligand>
        <name>substrate</name>
    </ligand>
</feature>
<dbReference type="SUPFAM" id="SSF53254">
    <property type="entry name" value="Phosphoglycerate mutase-like"/>
    <property type="match status" value="1"/>
</dbReference>
<dbReference type="PANTHER" id="PTHR48100:SF1">
    <property type="entry name" value="HISTIDINE PHOSPHATASE FAMILY PROTEIN-RELATED"/>
    <property type="match status" value="1"/>
</dbReference>
<dbReference type="InterPro" id="IPR050275">
    <property type="entry name" value="PGM_Phosphatase"/>
</dbReference>
<reference evidence="4 5" key="1">
    <citation type="submission" date="2020-06" db="EMBL/GenBank/DDBJ databases">
        <title>Schlegella sp. ID0723 isolated from air conditioner.</title>
        <authorList>
            <person name="Kim D.Y."/>
            <person name="Kim D.-U."/>
        </authorList>
    </citation>
    <scope>NUCLEOTIDE SEQUENCE [LARGE SCALE GENOMIC DNA]</scope>
    <source>
        <strain evidence="4 5">ID0723</strain>
    </source>
</reference>
<evidence type="ECO:0000313" key="4">
    <source>
        <dbReference type="EMBL" id="NUZ04860.1"/>
    </source>
</evidence>
<evidence type="ECO:0000313" key="5">
    <source>
        <dbReference type="Proteomes" id="UP000529637"/>
    </source>
</evidence>
<dbReference type="Gene3D" id="3.40.50.1240">
    <property type="entry name" value="Phosphoglycerate mutase-like"/>
    <property type="match status" value="1"/>
</dbReference>
<proteinExistence type="predicted"/>
<dbReference type="InterPro" id="IPR013078">
    <property type="entry name" value="His_Pase_superF_clade-1"/>
</dbReference>
<sequence length="235" mass="25200">MASSDEPTLTRVIAIRHGETAWNADARMQGHLDIPLNETGRWQARRLAAVLADAGIDVIYTSDLSRARETAEIVAAAAGCPLRVDAALRERCFGVFEGHAFREIEARWPDDAARWLRRDTDFAPSGAETLVDFCARTTGAATRIAAAHAGQTIAIVAHGGVLDCLYRAATRVDLQAARSWQLGNAAINRLLHTAQGFTLVGWGDVQHLDAPALDESNDGSALARPGQQVRAAGGR</sequence>
<dbReference type="EMBL" id="JABWMJ010000001">
    <property type="protein sequence ID" value="NUZ04860.1"/>
    <property type="molecule type" value="Genomic_DNA"/>
</dbReference>
<feature type="region of interest" description="Disordered" evidence="3">
    <location>
        <begin position="215"/>
        <end position="235"/>
    </location>
</feature>
<name>A0A7Y6NKK7_9BURK</name>
<dbReference type="GO" id="GO:0016791">
    <property type="term" value="F:phosphatase activity"/>
    <property type="evidence" value="ECO:0007669"/>
    <property type="project" value="TreeGrafter"/>
</dbReference>
<dbReference type="Proteomes" id="UP000529637">
    <property type="component" value="Unassembled WGS sequence"/>
</dbReference>
<evidence type="ECO:0000256" key="1">
    <source>
        <dbReference type="PIRSR" id="PIRSR613078-1"/>
    </source>
</evidence>
<dbReference type="SMART" id="SM00855">
    <property type="entry name" value="PGAM"/>
    <property type="match status" value="1"/>
</dbReference>
<dbReference type="CDD" id="cd07067">
    <property type="entry name" value="HP_PGM_like"/>
    <property type="match status" value="1"/>
</dbReference>
<feature type="binding site" evidence="2">
    <location>
        <begin position="16"/>
        <end position="23"/>
    </location>
    <ligand>
        <name>substrate</name>
    </ligand>
</feature>
<evidence type="ECO:0000256" key="3">
    <source>
        <dbReference type="SAM" id="MobiDB-lite"/>
    </source>
</evidence>
<feature type="active site" description="Tele-phosphohistidine intermediate" evidence="1">
    <location>
        <position position="17"/>
    </location>
</feature>
<dbReference type="RefSeq" id="WP_176066133.1">
    <property type="nucleotide sequence ID" value="NZ_JABWMJ010000001.1"/>
</dbReference>
<dbReference type="InterPro" id="IPR029033">
    <property type="entry name" value="His_PPase_superfam"/>
</dbReference>
<evidence type="ECO:0000256" key="2">
    <source>
        <dbReference type="PIRSR" id="PIRSR613078-2"/>
    </source>
</evidence>
<protein>
    <submittedName>
        <fullName evidence="4">Histidine phosphatase family protein</fullName>
    </submittedName>
</protein>
<gene>
    <name evidence="4" type="ORF">HQN59_03705</name>
</gene>
<organism evidence="4 5">
    <name type="scientific">Piscinibacter koreensis</name>
    <dbReference type="NCBI Taxonomy" id="2742824"/>
    <lineage>
        <taxon>Bacteria</taxon>
        <taxon>Pseudomonadati</taxon>
        <taxon>Pseudomonadota</taxon>
        <taxon>Betaproteobacteria</taxon>
        <taxon>Burkholderiales</taxon>
        <taxon>Sphaerotilaceae</taxon>
        <taxon>Piscinibacter</taxon>
    </lineage>
</organism>
<comment type="caution">
    <text evidence="4">The sequence shown here is derived from an EMBL/GenBank/DDBJ whole genome shotgun (WGS) entry which is preliminary data.</text>
</comment>
<dbReference type="AlphaFoldDB" id="A0A7Y6NKK7"/>
<dbReference type="Pfam" id="PF00300">
    <property type="entry name" value="His_Phos_1"/>
    <property type="match status" value="1"/>
</dbReference>
<dbReference type="PANTHER" id="PTHR48100">
    <property type="entry name" value="BROAD-SPECIFICITY PHOSPHATASE YOR283W-RELATED"/>
    <property type="match status" value="1"/>
</dbReference>
<feature type="active site" description="Proton donor/acceptor" evidence="1">
    <location>
        <position position="90"/>
    </location>
</feature>
<dbReference type="GO" id="GO:0005737">
    <property type="term" value="C:cytoplasm"/>
    <property type="evidence" value="ECO:0007669"/>
    <property type="project" value="TreeGrafter"/>
</dbReference>
<feature type="binding site" evidence="2">
    <location>
        <begin position="117"/>
        <end position="118"/>
    </location>
    <ligand>
        <name>substrate</name>
    </ligand>
</feature>
<accession>A0A7Y6NKK7</accession>